<dbReference type="InterPro" id="IPR036627">
    <property type="entry name" value="CobW-likC_sf"/>
</dbReference>
<dbReference type="OrthoDB" id="258627at2759"/>
<dbReference type="SUPFAM" id="SSF90002">
    <property type="entry name" value="Hypothetical protein YjiA, C-terminal domain"/>
    <property type="match status" value="1"/>
</dbReference>
<protein>
    <submittedName>
        <fullName evidence="9">CobW-domain-containing protein</fullName>
    </submittedName>
</protein>
<gene>
    <name evidence="9" type="ORF">PsYK624_134140</name>
</gene>
<keyword evidence="3" id="KW-0862">Zinc</keyword>
<comment type="similarity">
    <text evidence="6">Belongs to the SIMIBI class G3E GTPase family. ZNG1 subfamily.</text>
</comment>
<dbReference type="InterPro" id="IPR051316">
    <property type="entry name" value="Zinc-reg_GTPase_activator"/>
</dbReference>
<dbReference type="InterPro" id="IPR027417">
    <property type="entry name" value="P-loop_NTPase"/>
</dbReference>
<proteinExistence type="inferred from homology"/>
<dbReference type="EMBL" id="BPQB01000068">
    <property type="protein sequence ID" value="GJE97201.1"/>
    <property type="molecule type" value="Genomic_DNA"/>
</dbReference>
<evidence type="ECO:0000256" key="1">
    <source>
        <dbReference type="ARBA" id="ARBA00022741"/>
    </source>
</evidence>
<dbReference type="SMART" id="SM00833">
    <property type="entry name" value="CobW_C"/>
    <property type="match status" value="1"/>
</dbReference>
<evidence type="ECO:0000256" key="4">
    <source>
        <dbReference type="ARBA" id="ARBA00023134"/>
    </source>
</evidence>
<dbReference type="Pfam" id="PF07683">
    <property type="entry name" value="CobW_C"/>
    <property type="match status" value="1"/>
</dbReference>
<sequence length="388" mass="42096">MDDDDIPTLIETDEVSAAQGPEKTVPLTIICGFLGAGKSTLIRRILSEKHGYRIAVIMNDFGDTADIEAKTINVSSAEDPTDTSEEILELANGCLCCSIKDTGVAAIEKLMQRKGAFDHILLETTGLADPGPIASLFWQNEEFSAGLGHYIHLDGVVCMVDAVFGRQQLEEDHSVDGVGESLRQIACADVVLLNKTDLVSAAQAAELEHLIAQVNPAVVIHRTVQGNIDLKNIMGIDAYSSKSKALASDSVGHAHHHAGEPCDEHCDDVGHKHPHHYELRGISSLQVSVPVLSQEAYDRLDEWIRTLLWEGRLPEDSAVGPQRVTVLRCKGIFQTSTGTTYVLQGVRSLYEISPAIDDSDFGLESGKLVFIGKGLDETIRHSLMRVLG</sequence>
<keyword evidence="4" id="KW-0342">GTP-binding</keyword>
<reference evidence="9 10" key="1">
    <citation type="submission" date="2021-08" db="EMBL/GenBank/DDBJ databases">
        <title>Draft Genome Sequence of Phanerochaete sordida strain YK-624.</title>
        <authorList>
            <person name="Mori T."/>
            <person name="Dohra H."/>
            <person name="Suzuki T."/>
            <person name="Kawagishi H."/>
            <person name="Hirai H."/>
        </authorList>
    </citation>
    <scope>NUCLEOTIDE SEQUENCE [LARGE SCALE GENOMIC DNA]</scope>
    <source>
        <strain evidence="9 10">YK-624</strain>
    </source>
</reference>
<name>A0A9P3GLZ2_9APHY</name>
<dbReference type="InterPro" id="IPR003495">
    <property type="entry name" value="CobW/HypB/UreG_nucleotide-bd"/>
</dbReference>
<evidence type="ECO:0000256" key="2">
    <source>
        <dbReference type="ARBA" id="ARBA00022801"/>
    </source>
</evidence>
<keyword evidence="1" id="KW-0547">Nucleotide-binding</keyword>
<feature type="domain" description="CobW C-terminal" evidence="8">
    <location>
        <begin position="287"/>
        <end position="387"/>
    </location>
</feature>
<evidence type="ECO:0000259" key="8">
    <source>
        <dbReference type="SMART" id="SM00833"/>
    </source>
</evidence>
<comment type="caution">
    <text evidence="9">The sequence shown here is derived from an EMBL/GenBank/DDBJ whole genome shotgun (WGS) entry which is preliminary data.</text>
</comment>
<accession>A0A9P3GLZ2</accession>
<evidence type="ECO:0000256" key="7">
    <source>
        <dbReference type="ARBA" id="ARBA00049117"/>
    </source>
</evidence>
<keyword evidence="5" id="KW-0143">Chaperone</keyword>
<keyword evidence="2" id="KW-0378">Hydrolase</keyword>
<dbReference type="GO" id="GO:0016787">
    <property type="term" value="F:hydrolase activity"/>
    <property type="evidence" value="ECO:0007669"/>
    <property type="project" value="UniProtKB-KW"/>
</dbReference>
<dbReference type="GO" id="GO:0005525">
    <property type="term" value="F:GTP binding"/>
    <property type="evidence" value="ECO:0007669"/>
    <property type="project" value="UniProtKB-KW"/>
</dbReference>
<evidence type="ECO:0000256" key="3">
    <source>
        <dbReference type="ARBA" id="ARBA00022833"/>
    </source>
</evidence>
<dbReference type="GO" id="GO:0005737">
    <property type="term" value="C:cytoplasm"/>
    <property type="evidence" value="ECO:0007669"/>
    <property type="project" value="TreeGrafter"/>
</dbReference>
<dbReference type="CDD" id="cd03112">
    <property type="entry name" value="CobW-like"/>
    <property type="match status" value="1"/>
</dbReference>
<comment type="catalytic activity">
    <reaction evidence="7">
        <text>GTP + H2O = GDP + phosphate + H(+)</text>
        <dbReference type="Rhea" id="RHEA:19669"/>
        <dbReference type="ChEBI" id="CHEBI:15377"/>
        <dbReference type="ChEBI" id="CHEBI:15378"/>
        <dbReference type="ChEBI" id="CHEBI:37565"/>
        <dbReference type="ChEBI" id="CHEBI:43474"/>
        <dbReference type="ChEBI" id="CHEBI:58189"/>
    </reaction>
    <physiologicalReaction direction="left-to-right" evidence="7">
        <dbReference type="Rhea" id="RHEA:19670"/>
    </physiologicalReaction>
</comment>
<dbReference type="Gene3D" id="3.40.50.300">
    <property type="entry name" value="P-loop containing nucleotide triphosphate hydrolases"/>
    <property type="match status" value="1"/>
</dbReference>
<evidence type="ECO:0000313" key="9">
    <source>
        <dbReference type="EMBL" id="GJE97201.1"/>
    </source>
</evidence>
<dbReference type="SUPFAM" id="SSF52540">
    <property type="entry name" value="P-loop containing nucleoside triphosphate hydrolases"/>
    <property type="match status" value="1"/>
</dbReference>
<evidence type="ECO:0000256" key="6">
    <source>
        <dbReference type="ARBA" id="ARBA00034320"/>
    </source>
</evidence>
<dbReference type="PANTHER" id="PTHR13748:SF31">
    <property type="entry name" value="ZINC-REGULATED GTPASE METALLOPROTEIN ACTIVATOR 1A-RELATED"/>
    <property type="match status" value="1"/>
</dbReference>
<evidence type="ECO:0000256" key="5">
    <source>
        <dbReference type="ARBA" id="ARBA00023186"/>
    </source>
</evidence>
<dbReference type="AlphaFoldDB" id="A0A9P3GLZ2"/>
<dbReference type="Gene3D" id="3.30.1220.10">
    <property type="entry name" value="CobW-like, C-terminal domain"/>
    <property type="match status" value="1"/>
</dbReference>
<evidence type="ECO:0000313" key="10">
    <source>
        <dbReference type="Proteomes" id="UP000703269"/>
    </source>
</evidence>
<keyword evidence="10" id="KW-1185">Reference proteome</keyword>
<dbReference type="InterPro" id="IPR011629">
    <property type="entry name" value="CobW-like_C"/>
</dbReference>
<organism evidence="9 10">
    <name type="scientific">Phanerochaete sordida</name>
    <dbReference type="NCBI Taxonomy" id="48140"/>
    <lineage>
        <taxon>Eukaryota</taxon>
        <taxon>Fungi</taxon>
        <taxon>Dikarya</taxon>
        <taxon>Basidiomycota</taxon>
        <taxon>Agaricomycotina</taxon>
        <taxon>Agaricomycetes</taxon>
        <taxon>Polyporales</taxon>
        <taxon>Phanerochaetaceae</taxon>
        <taxon>Phanerochaete</taxon>
    </lineage>
</organism>
<dbReference type="PANTHER" id="PTHR13748">
    <property type="entry name" value="COBW-RELATED"/>
    <property type="match status" value="1"/>
</dbReference>
<dbReference type="Pfam" id="PF02492">
    <property type="entry name" value="cobW"/>
    <property type="match status" value="1"/>
</dbReference>
<dbReference type="Proteomes" id="UP000703269">
    <property type="component" value="Unassembled WGS sequence"/>
</dbReference>